<feature type="transmembrane region" description="Helical" evidence="6">
    <location>
        <begin position="12"/>
        <end position="31"/>
    </location>
</feature>
<feature type="transmembrane region" description="Helical" evidence="6">
    <location>
        <begin position="43"/>
        <end position="61"/>
    </location>
</feature>
<feature type="transmembrane region" description="Helical" evidence="6">
    <location>
        <begin position="241"/>
        <end position="260"/>
    </location>
</feature>
<feature type="transmembrane region" description="Helical" evidence="6">
    <location>
        <begin position="103"/>
        <end position="121"/>
    </location>
</feature>
<dbReference type="GO" id="GO:0016020">
    <property type="term" value="C:membrane"/>
    <property type="evidence" value="ECO:0007669"/>
    <property type="project" value="UniProtKB-SubCell"/>
</dbReference>
<evidence type="ECO:0000256" key="3">
    <source>
        <dbReference type="ARBA" id="ARBA00022692"/>
    </source>
</evidence>
<comment type="similarity">
    <text evidence="2">Belongs to the drug/metabolite transporter (DMT) superfamily. 10 TMS drug/metabolite exporter (DME) (TC 2.A.7.3) family.</text>
</comment>
<feature type="transmembrane region" description="Helical" evidence="6">
    <location>
        <begin position="210"/>
        <end position="229"/>
    </location>
</feature>
<dbReference type="EMBL" id="FMAG01000004">
    <property type="protein sequence ID" value="SCB36281.1"/>
    <property type="molecule type" value="Genomic_DNA"/>
</dbReference>
<evidence type="ECO:0000313" key="8">
    <source>
        <dbReference type="EMBL" id="SCB36281.1"/>
    </source>
</evidence>
<dbReference type="PROSITE" id="PS51257">
    <property type="entry name" value="PROKAR_LIPOPROTEIN"/>
    <property type="match status" value="1"/>
</dbReference>
<name>A0A1C3W8Q6_9HYPH</name>
<dbReference type="STRING" id="410764.GA0061103_5051"/>
<comment type="subcellular location">
    <subcellularLocation>
        <location evidence="1">Membrane</location>
        <topology evidence="1">Multi-pass membrane protein</topology>
    </subcellularLocation>
</comment>
<evidence type="ECO:0000256" key="2">
    <source>
        <dbReference type="ARBA" id="ARBA00009853"/>
    </source>
</evidence>
<dbReference type="AlphaFoldDB" id="A0A1C3W8Q6"/>
<feature type="transmembrane region" description="Helical" evidence="6">
    <location>
        <begin position="186"/>
        <end position="204"/>
    </location>
</feature>
<feature type="domain" description="EamA" evidence="7">
    <location>
        <begin position="156"/>
        <end position="283"/>
    </location>
</feature>
<feature type="transmembrane region" description="Helical" evidence="6">
    <location>
        <begin position="128"/>
        <end position="146"/>
    </location>
</feature>
<keyword evidence="5 6" id="KW-0472">Membrane</keyword>
<dbReference type="SUPFAM" id="SSF103481">
    <property type="entry name" value="Multidrug resistance efflux transporter EmrE"/>
    <property type="match status" value="2"/>
</dbReference>
<feature type="domain" description="EamA" evidence="7">
    <location>
        <begin position="12"/>
        <end position="142"/>
    </location>
</feature>
<sequence>MISGSREKGPIAGIALACAGYACFSLQDAMVKWLVASYEVPEILFMRSLVIVLVAGVLVRYRRHPSIFKSPYRGTVALRAGLMLLAWLLFYNAARYLGLAELTTLYFSAPIIVLILSIFVLKEKVHAGRWIACIGGFIGVTIAANPGYSPNLLPAAMCIVAGFCWAWSTILIRLVSRSETTLTQMYATSLIFGIVCALSFPWTWKTPDASGWVLMLTLGVISTIGQFLLYEGFRYAPASTLAPIEYSGLVWAFVYGYVIWAEIPATNVFAGALLIIASSFLLILWERRMEGAHRKKDEILRRDR</sequence>
<proteinExistence type="inferred from homology"/>
<evidence type="ECO:0000256" key="1">
    <source>
        <dbReference type="ARBA" id="ARBA00004141"/>
    </source>
</evidence>
<evidence type="ECO:0000259" key="7">
    <source>
        <dbReference type="Pfam" id="PF00892"/>
    </source>
</evidence>
<keyword evidence="3 6" id="KW-0812">Transmembrane</keyword>
<dbReference type="OrthoDB" id="9812899at2"/>
<reference evidence="9" key="1">
    <citation type="submission" date="2016-08" db="EMBL/GenBank/DDBJ databases">
        <authorList>
            <person name="Varghese N."/>
            <person name="Submissions Spin"/>
        </authorList>
    </citation>
    <scope>NUCLEOTIDE SEQUENCE [LARGE SCALE GENOMIC DNA]</scope>
    <source>
        <strain evidence="9">HAMBI 2975</strain>
    </source>
</reference>
<evidence type="ECO:0000256" key="6">
    <source>
        <dbReference type="SAM" id="Phobius"/>
    </source>
</evidence>
<dbReference type="PANTHER" id="PTHR22911:SF6">
    <property type="entry name" value="SOLUTE CARRIER FAMILY 35 MEMBER G1"/>
    <property type="match status" value="1"/>
</dbReference>
<dbReference type="InterPro" id="IPR000620">
    <property type="entry name" value="EamA_dom"/>
</dbReference>
<accession>A0A1C3W8Q6</accession>
<feature type="transmembrane region" description="Helical" evidence="6">
    <location>
        <begin position="73"/>
        <end position="91"/>
    </location>
</feature>
<evidence type="ECO:0000313" key="9">
    <source>
        <dbReference type="Proteomes" id="UP000199101"/>
    </source>
</evidence>
<evidence type="ECO:0000256" key="5">
    <source>
        <dbReference type="ARBA" id="ARBA00023136"/>
    </source>
</evidence>
<feature type="transmembrane region" description="Helical" evidence="6">
    <location>
        <begin position="266"/>
        <end position="285"/>
    </location>
</feature>
<dbReference type="RefSeq" id="WP_092714115.1">
    <property type="nucleotide sequence ID" value="NZ_FMAG01000004.1"/>
</dbReference>
<dbReference type="PANTHER" id="PTHR22911">
    <property type="entry name" value="ACYL-MALONYL CONDENSING ENZYME-RELATED"/>
    <property type="match status" value="1"/>
</dbReference>
<protein>
    <submittedName>
        <fullName evidence="8">S-adenosylmethionine uptake transporter</fullName>
    </submittedName>
</protein>
<feature type="transmembrane region" description="Helical" evidence="6">
    <location>
        <begin position="152"/>
        <end position="174"/>
    </location>
</feature>
<dbReference type="Pfam" id="PF00892">
    <property type="entry name" value="EamA"/>
    <property type="match status" value="2"/>
</dbReference>
<organism evidence="8 9">
    <name type="scientific">Rhizobium multihospitium</name>
    <dbReference type="NCBI Taxonomy" id="410764"/>
    <lineage>
        <taxon>Bacteria</taxon>
        <taxon>Pseudomonadati</taxon>
        <taxon>Pseudomonadota</taxon>
        <taxon>Alphaproteobacteria</taxon>
        <taxon>Hyphomicrobiales</taxon>
        <taxon>Rhizobiaceae</taxon>
        <taxon>Rhizobium/Agrobacterium group</taxon>
        <taxon>Rhizobium</taxon>
    </lineage>
</organism>
<keyword evidence="4 6" id="KW-1133">Transmembrane helix</keyword>
<keyword evidence="9" id="KW-1185">Reference proteome</keyword>
<gene>
    <name evidence="8" type="ORF">GA0061103_5051</name>
</gene>
<dbReference type="InterPro" id="IPR037185">
    <property type="entry name" value="EmrE-like"/>
</dbReference>
<dbReference type="Proteomes" id="UP000199101">
    <property type="component" value="Unassembled WGS sequence"/>
</dbReference>
<evidence type="ECO:0000256" key="4">
    <source>
        <dbReference type="ARBA" id="ARBA00022989"/>
    </source>
</evidence>